<dbReference type="OrthoDB" id="29657at2759"/>
<dbReference type="GO" id="GO:0016020">
    <property type="term" value="C:membrane"/>
    <property type="evidence" value="ECO:0007669"/>
    <property type="project" value="InterPro"/>
</dbReference>
<evidence type="ECO:0000256" key="1">
    <source>
        <dbReference type="SAM" id="SignalP"/>
    </source>
</evidence>
<keyword evidence="1" id="KW-0732">Signal</keyword>
<dbReference type="EnsemblPlants" id="PGSC0003DMT400061447">
    <property type="protein sequence ID" value="PGSC0003DMT400061447"/>
    <property type="gene ID" value="PGSC0003DMG400023915"/>
</dbReference>
<organism evidence="3 4">
    <name type="scientific">Solanum tuberosum</name>
    <name type="common">Potato</name>
    <dbReference type="NCBI Taxonomy" id="4113"/>
    <lineage>
        <taxon>Eukaryota</taxon>
        <taxon>Viridiplantae</taxon>
        <taxon>Streptophyta</taxon>
        <taxon>Embryophyta</taxon>
        <taxon>Tracheophyta</taxon>
        <taxon>Spermatophyta</taxon>
        <taxon>Magnoliopsida</taxon>
        <taxon>eudicotyledons</taxon>
        <taxon>Gunneridae</taxon>
        <taxon>Pentapetalae</taxon>
        <taxon>asterids</taxon>
        <taxon>lamiids</taxon>
        <taxon>Solanales</taxon>
        <taxon>Solanaceae</taxon>
        <taxon>Solanoideae</taxon>
        <taxon>Solaneae</taxon>
        <taxon>Solanum</taxon>
    </lineage>
</organism>
<dbReference type="Gramene" id="PGSC0003DMT400061447">
    <property type="protein sequence ID" value="PGSC0003DMT400061447"/>
    <property type="gene ID" value="PGSC0003DMG400023915"/>
</dbReference>
<protein>
    <submittedName>
        <fullName evidence="3">Lung seven transmembrane receptor</fullName>
    </submittedName>
</protein>
<dbReference type="ExpressionAtlas" id="M1C7I4">
    <property type="expression patterns" value="baseline and differential"/>
</dbReference>
<gene>
    <name evidence="3" type="primary">LOC102594975</name>
</gene>
<reference evidence="3" key="2">
    <citation type="submission" date="2015-06" db="UniProtKB">
        <authorList>
            <consortium name="EnsemblPlants"/>
        </authorList>
    </citation>
    <scope>IDENTIFICATION</scope>
    <source>
        <strain evidence="3">DM1-3 516 R44</strain>
    </source>
</reference>
<dbReference type="PANTHER" id="PTHR21229:SF73">
    <property type="entry name" value="PROTEIN GPR107-LIKE"/>
    <property type="match status" value="1"/>
</dbReference>
<proteinExistence type="predicted"/>
<dbReference type="InterPro" id="IPR009637">
    <property type="entry name" value="GPR107/GPR108-like"/>
</dbReference>
<feature type="signal peptide" evidence="1">
    <location>
        <begin position="1"/>
        <end position="20"/>
    </location>
</feature>
<feature type="domain" description="CAND6/7 N-terminal" evidence="2">
    <location>
        <begin position="23"/>
        <end position="152"/>
    </location>
</feature>
<evidence type="ECO:0000259" key="2">
    <source>
        <dbReference type="Pfam" id="PF21904"/>
    </source>
</evidence>
<name>M1C7I4_SOLTU</name>
<dbReference type="InterPro" id="IPR054103">
    <property type="entry name" value="CAND6-7_N"/>
</dbReference>
<keyword evidence="4" id="KW-1185">Reference proteome</keyword>
<dbReference type="PANTHER" id="PTHR21229">
    <property type="entry name" value="LUNG SEVEN TRANSMEMBRANE RECEPTOR"/>
    <property type="match status" value="1"/>
</dbReference>
<dbReference type="HOGENOM" id="CLU_1226636_0_0_1"/>
<dbReference type="Proteomes" id="UP000011115">
    <property type="component" value="Unassembled WGS sequence"/>
</dbReference>
<evidence type="ECO:0000313" key="3">
    <source>
        <dbReference type="EnsemblPlants" id="PGSC0003DMT400061447"/>
    </source>
</evidence>
<accession>M1C7I4</accession>
<dbReference type="Pfam" id="PF21904">
    <property type="entry name" value="CAND6-7_N"/>
    <property type="match status" value="1"/>
</dbReference>
<dbReference type="AlphaFoldDB" id="M1C7I4"/>
<reference evidence="4" key="1">
    <citation type="journal article" date="2011" name="Nature">
        <title>Genome sequence and analysis of the tuber crop potato.</title>
        <authorList>
            <consortium name="The Potato Genome Sequencing Consortium"/>
        </authorList>
    </citation>
    <scope>NUCLEOTIDE SEQUENCE [LARGE SCALE GENOMIC DNA]</scope>
    <source>
        <strain evidence="4">cv. DM1-3 516 R44</strain>
    </source>
</reference>
<evidence type="ECO:0000313" key="4">
    <source>
        <dbReference type="Proteomes" id="UP000011115"/>
    </source>
</evidence>
<sequence length="226" mass="25903">MLKLPILFLLLLCLSSFTSGEIKKLKIRSDNRPMILFERFGFTHTGQVSISVSSVSVISSLATSDPSGLGFFLLSEESLIQVLIELQQNPNFCVLQSNYIQHLFTFRELSLPPNSSFDRAYPVTSPNEYSLFFANCAPESKVSMDVRTELYNLDGRVKDYLSAGFIRLPTLYFFSDKLLFLYSFFGYFGKYVRLIKLSFHCKAAKYENMIVKGTFWFGMTEMFSLM</sequence>
<feature type="chain" id="PRO_5004012797" evidence="1">
    <location>
        <begin position="21"/>
        <end position="226"/>
    </location>
</feature>